<evidence type="ECO:0000313" key="1">
    <source>
        <dbReference type="EMBL" id="KAG8480279.1"/>
    </source>
</evidence>
<dbReference type="Proteomes" id="UP000701853">
    <property type="component" value="Chromosome 10"/>
</dbReference>
<sequence length="60" mass="6449">MIRGQTKGRLVIGALMGIEGPWDSSLNGGLDSGVGRRSPKLPEMFAAPQCLENPRVSYFS</sequence>
<reference evidence="1 2" key="1">
    <citation type="journal article" date="2021" name="bioRxiv">
        <title>The Gossypium anomalum genome as a resource for cotton improvement and evolutionary analysis of hybrid incompatibility.</title>
        <authorList>
            <person name="Grover C.E."/>
            <person name="Yuan D."/>
            <person name="Arick M.A."/>
            <person name="Miller E.R."/>
            <person name="Hu G."/>
            <person name="Peterson D.G."/>
            <person name="Wendel J.F."/>
            <person name="Udall J.A."/>
        </authorList>
    </citation>
    <scope>NUCLEOTIDE SEQUENCE [LARGE SCALE GENOMIC DNA]</scope>
    <source>
        <strain evidence="1">JFW-Udall</strain>
        <tissue evidence="1">Leaf</tissue>
    </source>
</reference>
<gene>
    <name evidence="1" type="ORF">CXB51_024837</name>
</gene>
<organism evidence="1 2">
    <name type="scientific">Gossypium anomalum</name>
    <dbReference type="NCBI Taxonomy" id="47600"/>
    <lineage>
        <taxon>Eukaryota</taxon>
        <taxon>Viridiplantae</taxon>
        <taxon>Streptophyta</taxon>
        <taxon>Embryophyta</taxon>
        <taxon>Tracheophyta</taxon>
        <taxon>Spermatophyta</taxon>
        <taxon>Magnoliopsida</taxon>
        <taxon>eudicotyledons</taxon>
        <taxon>Gunneridae</taxon>
        <taxon>Pentapetalae</taxon>
        <taxon>rosids</taxon>
        <taxon>malvids</taxon>
        <taxon>Malvales</taxon>
        <taxon>Malvaceae</taxon>
        <taxon>Malvoideae</taxon>
        <taxon>Gossypium</taxon>
    </lineage>
</organism>
<evidence type="ECO:0000313" key="2">
    <source>
        <dbReference type="Proteomes" id="UP000701853"/>
    </source>
</evidence>
<protein>
    <submittedName>
        <fullName evidence="1">Uncharacterized protein</fullName>
    </submittedName>
</protein>
<dbReference type="EMBL" id="JAHUZN010000010">
    <property type="protein sequence ID" value="KAG8480279.1"/>
    <property type="molecule type" value="Genomic_DNA"/>
</dbReference>
<accession>A0A8J6CPW2</accession>
<proteinExistence type="predicted"/>
<dbReference type="AlphaFoldDB" id="A0A8J6CPW2"/>
<comment type="caution">
    <text evidence="1">The sequence shown here is derived from an EMBL/GenBank/DDBJ whole genome shotgun (WGS) entry which is preliminary data.</text>
</comment>
<keyword evidence="2" id="KW-1185">Reference proteome</keyword>
<name>A0A8J6CPW2_9ROSI</name>